<evidence type="ECO:0000256" key="3">
    <source>
        <dbReference type="ARBA" id="ARBA00022576"/>
    </source>
</evidence>
<dbReference type="InterPro" id="IPR050596">
    <property type="entry name" value="AspAT/PAT-like"/>
</dbReference>
<dbReference type="InterPro" id="IPR015424">
    <property type="entry name" value="PyrdxlP-dep_Trfase"/>
</dbReference>
<dbReference type="Gene3D" id="3.40.640.10">
    <property type="entry name" value="Type I PLP-dependent aspartate aminotransferase-like (Major domain)"/>
    <property type="match status" value="1"/>
</dbReference>
<dbReference type="CDD" id="cd00609">
    <property type="entry name" value="AAT_like"/>
    <property type="match status" value="1"/>
</dbReference>
<dbReference type="InterPro" id="IPR015421">
    <property type="entry name" value="PyrdxlP-dep_Trfase_major"/>
</dbReference>
<evidence type="ECO:0000256" key="1">
    <source>
        <dbReference type="ARBA" id="ARBA00001933"/>
    </source>
</evidence>
<comment type="similarity">
    <text evidence="2 6">Belongs to the class-I pyridoxal-phosphate-dependent aminotransferase family.</text>
</comment>
<dbReference type="PANTHER" id="PTHR46383">
    <property type="entry name" value="ASPARTATE AMINOTRANSFERASE"/>
    <property type="match status" value="1"/>
</dbReference>
<evidence type="ECO:0000256" key="2">
    <source>
        <dbReference type="ARBA" id="ARBA00007441"/>
    </source>
</evidence>
<dbReference type="InterPro" id="IPR004838">
    <property type="entry name" value="NHTrfase_class1_PyrdxlP-BS"/>
</dbReference>
<dbReference type="EMBL" id="SOBG01000010">
    <property type="protein sequence ID" value="TDT67446.1"/>
    <property type="molecule type" value="Genomic_DNA"/>
</dbReference>
<dbReference type="Proteomes" id="UP000294678">
    <property type="component" value="Unassembled WGS sequence"/>
</dbReference>
<evidence type="ECO:0000259" key="7">
    <source>
        <dbReference type="Pfam" id="PF00155"/>
    </source>
</evidence>
<keyword evidence="3 6" id="KW-0032">Aminotransferase</keyword>
<evidence type="ECO:0000256" key="4">
    <source>
        <dbReference type="ARBA" id="ARBA00022679"/>
    </source>
</evidence>
<dbReference type="GO" id="GO:0008483">
    <property type="term" value="F:transaminase activity"/>
    <property type="evidence" value="ECO:0007669"/>
    <property type="project" value="UniProtKB-KW"/>
</dbReference>
<protein>
    <recommendedName>
        <fullName evidence="6">Aminotransferase</fullName>
        <ecNumber evidence="6">2.6.1.-</ecNumber>
    </recommendedName>
</protein>
<dbReference type="SUPFAM" id="SSF53383">
    <property type="entry name" value="PLP-dependent transferases"/>
    <property type="match status" value="1"/>
</dbReference>
<dbReference type="PANTHER" id="PTHR46383:SF3">
    <property type="entry name" value="ASPARTATE AMINOTRANSFERASE-RELATED"/>
    <property type="match status" value="1"/>
</dbReference>
<reference evidence="8 9" key="1">
    <citation type="submission" date="2019-03" db="EMBL/GenBank/DDBJ databases">
        <title>Genomic Encyclopedia of Type Strains, Phase IV (KMG-IV): sequencing the most valuable type-strain genomes for metagenomic binning, comparative biology and taxonomic classification.</title>
        <authorList>
            <person name="Goeker M."/>
        </authorList>
    </citation>
    <scope>NUCLEOTIDE SEQUENCE [LARGE SCALE GENOMIC DNA]</scope>
    <source>
        <strain evidence="8 9">DSM 100055</strain>
    </source>
</reference>
<feature type="domain" description="Aminotransferase class I/classII large" evidence="7">
    <location>
        <begin position="32"/>
        <end position="379"/>
    </location>
</feature>
<proteinExistence type="inferred from homology"/>
<organism evidence="8 9">
    <name type="scientific">Hypnocyclicus thermotrophus</name>
    <dbReference type="NCBI Taxonomy" id="1627895"/>
    <lineage>
        <taxon>Bacteria</taxon>
        <taxon>Fusobacteriati</taxon>
        <taxon>Fusobacteriota</taxon>
        <taxon>Fusobacteriia</taxon>
        <taxon>Fusobacteriales</taxon>
        <taxon>Fusobacteriaceae</taxon>
        <taxon>Hypnocyclicus</taxon>
    </lineage>
</organism>
<accession>A0AA46DX24</accession>
<dbReference type="Pfam" id="PF00155">
    <property type="entry name" value="Aminotran_1_2"/>
    <property type="match status" value="1"/>
</dbReference>
<comment type="cofactor">
    <cofactor evidence="1 6">
        <name>pyridoxal 5'-phosphate</name>
        <dbReference type="ChEBI" id="CHEBI:597326"/>
    </cofactor>
</comment>
<dbReference type="Gene3D" id="3.90.1150.10">
    <property type="entry name" value="Aspartate Aminotransferase, domain 1"/>
    <property type="match status" value="1"/>
</dbReference>
<gene>
    <name evidence="8" type="ORF">EV215_2003</name>
</gene>
<evidence type="ECO:0000256" key="6">
    <source>
        <dbReference type="RuleBase" id="RU000481"/>
    </source>
</evidence>
<keyword evidence="5" id="KW-0663">Pyridoxal phosphate</keyword>
<dbReference type="GO" id="GO:0030170">
    <property type="term" value="F:pyridoxal phosphate binding"/>
    <property type="evidence" value="ECO:0007669"/>
    <property type="project" value="InterPro"/>
</dbReference>
<comment type="caution">
    <text evidence="8">The sequence shown here is derived from an EMBL/GenBank/DDBJ whole genome shotgun (WGS) entry which is preliminary data.</text>
</comment>
<evidence type="ECO:0000313" key="8">
    <source>
        <dbReference type="EMBL" id="TDT67446.1"/>
    </source>
</evidence>
<sequence>MNNEMKDKISNNLKKLKPSGIRRFFDLVQTKKDVISLGVGEPDFITPWSIIDSAYYHMKKGHTHYTSNYGLLEFRLEVANYLKKYNLQYNEKEIIATVGGSEGIDLALRAIINPGDEIIVPEPVYVPYRPMVEFMNGVAVEIDTSKTNFKITPEELEKKITSKTKAIILCYPNNPTGAIMSKEELEAIAKVIKKHQIWVISDEIYSELSYDGEHFSIASFEGMKEQTIYLNGFSKAFAMTGWRIGYLCGPEWLVTQIIKIHQYAILCAPIFSQYGAIEGLRNCNKEVKKMKDSFSRRRRLIYHGFKDIGFDVIEPKGAMYIFPNIEKYGLSDEDFAIKLLEEENVAVVPGSAFGDKFKGYIRCSYATEIELIKEAIDRIERFVKKLELKSI</sequence>
<dbReference type="GO" id="GO:0006520">
    <property type="term" value="P:amino acid metabolic process"/>
    <property type="evidence" value="ECO:0007669"/>
    <property type="project" value="InterPro"/>
</dbReference>
<name>A0AA46DX24_9FUSO</name>
<keyword evidence="9" id="KW-1185">Reference proteome</keyword>
<dbReference type="RefSeq" id="WP_208320370.1">
    <property type="nucleotide sequence ID" value="NZ_SOBG01000010.1"/>
</dbReference>
<evidence type="ECO:0000256" key="5">
    <source>
        <dbReference type="ARBA" id="ARBA00022898"/>
    </source>
</evidence>
<dbReference type="AlphaFoldDB" id="A0AA46DX24"/>
<dbReference type="EC" id="2.6.1.-" evidence="6"/>
<dbReference type="InterPro" id="IPR004839">
    <property type="entry name" value="Aminotransferase_I/II_large"/>
</dbReference>
<dbReference type="PROSITE" id="PS00105">
    <property type="entry name" value="AA_TRANSFER_CLASS_1"/>
    <property type="match status" value="1"/>
</dbReference>
<dbReference type="InterPro" id="IPR015422">
    <property type="entry name" value="PyrdxlP-dep_Trfase_small"/>
</dbReference>
<dbReference type="FunFam" id="3.40.640.10:FF:000033">
    <property type="entry name" value="Aspartate aminotransferase"/>
    <property type="match status" value="1"/>
</dbReference>
<keyword evidence="4 6" id="KW-0808">Transferase</keyword>
<evidence type="ECO:0000313" key="9">
    <source>
        <dbReference type="Proteomes" id="UP000294678"/>
    </source>
</evidence>